<feature type="transmembrane region" description="Helical" evidence="1">
    <location>
        <begin position="54"/>
        <end position="79"/>
    </location>
</feature>
<reference evidence="2" key="1">
    <citation type="submission" date="2022-11" db="EMBL/GenBank/DDBJ databases">
        <authorList>
            <person name="Coimbra C."/>
        </authorList>
    </citation>
    <scope>NUCLEOTIDE SEQUENCE</scope>
    <source>
        <strain evidence="2">Jales19</strain>
    </source>
</reference>
<evidence type="ECO:0000256" key="1">
    <source>
        <dbReference type="SAM" id="Phobius"/>
    </source>
</evidence>
<evidence type="ECO:0000313" key="3">
    <source>
        <dbReference type="Proteomes" id="UP001152178"/>
    </source>
</evidence>
<dbReference type="RefSeq" id="WP_269906675.1">
    <property type="nucleotide sequence ID" value="NZ_JAPFQA010000008.1"/>
</dbReference>
<feature type="transmembrane region" description="Helical" evidence="1">
    <location>
        <begin position="12"/>
        <end position="34"/>
    </location>
</feature>
<sequence>MTSFLTSLLDVIRCWPVLEAIALIIWLRSLLAAWQNMGSTASDCLDERQLGAEVILAQLNGVITGSSIIVAGVGAFVAINKGVLPPASRHFELAAIFSIVGMGLAMYTLGTLPSRTPSENFVRSKPVAILCSTALFFALVGGIRFACGAISSIV</sequence>
<dbReference type="EMBL" id="JAPFQA010000008">
    <property type="protein sequence ID" value="MCZ8546311.1"/>
    <property type="molecule type" value="Genomic_DNA"/>
</dbReference>
<accession>A0ABT4QXK2</accession>
<proteinExistence type="predicted"/>
<gene>
    <name evidence="2" type="ORF">OOJ09_19150</name>
</gene>
<comment type="caution">
    <text evidence="2">The sequence shown here is derived from an EMBL/GenBank/DDBJ whole genome shotgun (WGS) entry which is preliminary data.</text>
</comment>
<organism evidence="2 3">
    <name type="scientific">Mesorhizobium qingshengii</name>
    <dbReference type="NCBI Taxonomy" id="1165689"/>
    <lineage>
        <taxon>Bacteria</taxon>
        <taxon>Pseudomonadati</taxon>
        <taxon>Pseudomonadota</taxon>
        <taxon>Alphaproteobacteria</taxon>
        <taxon>Hyphomicrobiales</taxon>
        <taxon>Phyllobacteriaceae</taxon>
        <taxon>Mesorhizobium</taxon>
    </lineage>
</organism>
<dbReference type="Proteomes" id="UP001152178">
    <property type="component" value="Unassembled WGS sequence"/>
</dbReference>
<protein>
    <submittedName>
        <fullName evidence="2">Uncharacterized protein</fullName>
    </submittedName>
</protein>
<keyword evidence="1" id="KW-1133">Transmembrane helix</keyword>
<keyword evidence="1" id="KW-0472">Membrane</keyword>
<feature type="transmembrane region" description="Helical" evidence="1">
    <location>
        <begin position="127"/>
        <end position="147"/>
    </location>
</feature>
<name>A0ABT4QXK2_9HYPH</name>
<keyword evidence="3" id="KW-1185">Reference proteome</keyword>
<evidence type="ECO:0000313" key="2">
    <source>
        <dbReference type="EMBL" id="MCZ8546311.1"/>
    </source>
</evidence>
<feature type="transmembrane region" description="Helical" evidence="1">
    <location>
        <begin position="91"/>
        <end position="107"/>
    </location>
</feature>
<keyword evidence="1" id="KW-0812">Transmembrane</keyword>